<dbReference type="Proteomes" id="UP001165122">
    <property type="component" value="Unassembled WGS sequence"/>
</dbReference>
<reference evidence="3" key="1">
    <citation type="journal article" date="2023" name="Commun. Biol.">
        <title>Genome analysis of Parmales, the sister group of diatoms, reveals the evolutionary specialization of diatoms from phago-mixotrophs to photoautotrophs.</title>
        <authorList>
            <person name="Ban H."/>
            <person name="Sato S."/>
            <person name="Yoshikawa S."/>
            <person name="Yamada K."/>
            <person name="Nakamura Y."/>
            <person name="Ichinomiya M."/>
            <person name="Sato N."/>
            <person name="Blanc-Mathieu R."/>
            <person name="Endo H."/>
            <person name="Kuwata A."/>
            <person name="Ogata H."/>
        </authorList>
    </citation>
    <scope>NUCLEOTIDE SEQUENCE [LARGE SCALE GENOMIC DNA]</scope>
    <source>
        <strain evidence="3">NIES 3700</strain>
    </source>
</reference>
<keyword evidence="3" id="KW-1185">Reference proteome</keyword>
<dbReference type="EMBL" id="BRXW01000334">
    <property type="protein sequence ID" value="GMI18447.1"/>
    <property type="molecule type" value="Genomic_DNA"/>
</dbReference>
<protein>
    <recommendedName>
        <fullName evidence="4">Fe2OG dioxygenase domain-containing protein</fullName>
    </recommendedName>
</protein>
<feature type="region of interest" description="Disordered" evidence="1">
    <location>
        <begin position="111"/>
        <end position="132"/>
    </location>
</feature>
<organism evidence="2 3">
    <name type="scientific">Triparma laevis f. longispina</name>
    <dbReference type="NCBI Taxonomy" id="1714387"/>
    <lineage>
        <taxon>Eukaryota</taxon>
        <taxon>Sar</taxon>
        <taxon>Stramenopiles</taxon>
        <taxon>Ochrophyta</taxon>
        <taxon>Bolidophyceae</taxon>
        <taxon>Parmales</taxon>
        <taxon>Triparmaceae</taxon>
        <taxon>Triparma</taxon>
    </lineage>
</organism>
<comment type="caution">
    <text evidence="2">The sequence shown here is derived from an EMBL/GenBank/DDBJ whole genome shotgun (WGS) entry which is preliminary data.</text>
</comment>
<evidence type="ECO:0000313" key="3">
    <source>
        <dbReference type="Proteomes" id="UP001165122"/>
    </source>
</evidence>
<evidence type="ECO:0008006" key="4">
    <source>
        <dbReference type="Google" id="ProtNLM"/>
    </source>
</evidence>
<dbReference type="AlphaFoldDB" id="A0A9W7FU86"/>
<accession>A0A9W7FU86</accession>
<gene>
    <name evidence="2" type="ORF">TrLO_g12345</name>
</gene>
<sequence>MSWTIESEGNDIEGGCVTVKIGLPSLSSLSELDLFVQTEAGSITSHLQLEFDPCVGVETINIDLGCVVNGDNDIVKAKWSKKRKELTVKLACIGEGGLGGDVADQSEITSEQLKSSITPPLPPPQPTLPSSITKSSKTFFPTCSLLFGSTRYFEDLIESTQDYRQQSTDSNLIKIGGLIYKGCEGVERLDKVKELSDSFAQTLPLSSRSVLEEYINSEIGHLVHLVQKKVEKEVNPSIVDDAAQRILEYVCSTGKMPHEGLEVERELYTLKRDYLDSTVFSTLQNDVLKHPGILDSSSASLGVGFDTTKGFIFRFNNSGIPKFKEHEWGTSLIPFFEEAREKDVDAYVLNVLYCPEGGGGGYSVNFHKDATLALRQGAMVSGVKQRLAWSVSVLYLNVPQGMEGGELVLRDVSRSSLKGEERYMEGVEVDAVVEPEENLGVVFRGDAEHAVKGWKGGEGGRVSLVLEQYKVPVGDRGWLLEFELVEPGKYKKERYED</sequence>
<proteinExistence type="predicted"/>
<evidence type="ECO:0000313" key="2">
    <source>
        <dbReference type="EMBL" id="GMI18447.1"/>
    </source>
</evidence>
<dbReference type="OrthoDB" id="203880at2759"/>
<evidence type="ECO:0000256" key="1">
    <source>
        <dbReference type="SAM" id="MobiDB-lite"/>
    </source>
</evidence>
<name>A0A9W7FU86_9STRA</name>